<evidence type="ECO:0000313" key="2">
    <source>
        <dbReference type="EMBL" id="KAK2964724.1"/>
    </source>
</evidence>
<gene>
    <name evidence="2" type="ORF">BLNAU_24</name>
</gene>
<feature type="region of interest" description="Disordered" evidence="1">
    <location>
        <begin position="112"/>
        <end position="133"/>
    </location>
</feature>
<feature type="compositionally biased region" description="Basic and acidic residues" evidence="1">
    <location>
        <begin position="112"/>
        <end position="124"/>
    </location>
</feature>
<proteinExistence type="predicted"/>
<dbReference type="EMBL" id="JARBJD010000001">
    <property type="protein sequence ID" value="KAK2964724.1"/>
    <property type="molecule type" value="Genomic_DNA"/>
</dbReference>
<dbReference type="Proteomes" id="UP001281761">
    <property type="component" value="Unassembled WGS sequence"/>
</dbReference>
<reference evidence="2 3" key="1">
    <citation type="journal article" date="2022" name="bioRxiv">
        <title>Genomics of Preaxostyla Flagellates Illuminates Evolutionary Transitions and the Path Towards Mitochondrial Loss.</title>
        <authorList>
            <person name="Novak L.V.F."/>
            <person name="Treitli S.C."/>
            <person name="Pyrih J."/>
            <person name="Halakuc P."/>
            <person name="Pipaliya S.V."/>
            <person name="Vacek V."/>
            <person name="Brzon O."/>
            <person name="Soukal P."/>
            <person name="Eme L."/>
            <person name="Dacks J.B."/>
            <person name="Karnkowska A."/>
            <person name="Elias M."/>
            <person name="Hampl V."/>
        </authorList>
    </citation>
    <scope>NUCLEOTIDE SEQUENCE [LARGE SCALE GENOMIC DNA]</scope>
    <source>
        <strain evidence="2">NAU3</strain>
        <tissue evidence="2">Gut</tissue>
    </source>
</reference>
<comment type="caution">
    <text evidence="2">The sequence shown here is derived from an EMBL/GenBank/DDBJ whole genome shotgun (WGS) entry which is preliminary data.</text>
</comment>
<evidence type="ECO:0000313" key="3">
    <source>
        <dbReference type="Proteomes" id="UP001281761"/>
    </source>
</evidence>
<protein>
    <submittedName>
        <fullName evidence="2">Uncharacterized protein</fullName>
    </submittedName>
</protein>
<accession>A0ABQ9YLT2</accession>
<evidence type="ECO:0000256" key="1">
    <source>
        <dbReference type="SAM" id="MobiDB-lite"/>
    </source>
</evidence>
<sequence length="227" mass="25857">MYQGVGLTTPRGTATNGYVRKNLAFVQTSKFTEQQLRLKELYAQRSQPPPSKELLKHENVHEFINKYLEAGLSLEEIQREYLQTPEEVFSVLPAHHAPKRPDTLIPEKREITGIEREKKETTSRRRERRRSYIEDESGLPIGRVDDKIAQEETEAGLRRVTHQARRALGMIGEGGGVLPLESHPRGKDRGGMIVIDFTIILSNRLQKCKNIPSNTPLENIVSQQPLT</sequence>
<keyword evidence="3" id="KW-1185">Reference proteome</keyword>
<name>A0ABQ9YLT2_9EUKA</name>
<organism evidence="2 3">
    <name type="scientific">Blattamonas nauphoetae</name>
    <dbReference type="NCBI Taxonomy" id="2049346"/>
    <lineage>
        <taxon>Eukaryota</taxon>
        <taxon>Metamonada</taxon>
        <taxon>Preaxostyla</taxon>
        <taxon>Oxymonadida</taxon>
        <taxon>Blattamonas</taxon>
    </lineage>
</organism>